<accession>A0A1X2I8K7</accession>
<evidence type="ECO:0000313" key="1">
    <source>
        <dbReference type="EMBL" id="ORZ11620.1"/>
    </source>
</evidence>
<name>A0A1X2I8K7_9FUNG</name>
<evidence type="ECO:0000313" key="2">
    <source>
        <dbReference type="Proteomes" id="UP000193560"/>
    </source>
</evidence>
<dbReference type="Proteomes" id="UP000193560">
    <property type="component" value="Unassembled WGS sequence"/>
</dbReference>
<proteinExistence type="predicted"/>
<sequence>MNASIERNSLWISVILRYNRQAIQAKALVDSRATVSFIDSLLVKQFGLPSFSDRIIYDVGYLIMIGVNTIGTKIIGLVLKWINDSLVPEFIQMPLCLLFRQNIFIHDTTLGIVRGLLHFRGFSEASEDFQRIFRGISEDFSETVPYHLYCITVIFQLEKSILIKEYGRGCQALTLSLQIYSTE</sequence>
<protein>
    <submittedName>
        <fullName evidence="1">Uncharacterized protein</fullName>
    </submittedName>
</protein>
<keyword evidence="2" id="KW-1185">Reference proteome</keyword>
<dbReference type="EMBL" id="MCGE01000021">
    <property type="protein sequence ID" value="ORZ11620.1"/>
    <property type="molecule type" value="Genomic_DNA"/>
</dbReference>
<gene>
    <name evidence="1" type="ORF">BCR42DRAFT_395279</name>
</gene>
<comment type="caution">
    <text evidence="1">The sequence shown here is derived from an EMBL/GenBank/DDBJ whole genome shotgun (WGS) entry which is preliminary data.</text>
</comment>
<organism evidence="1 2">
    <name type="scientific">Absidia repens</name>
    <dbReference type="NCBI Taxonomy" id="90262"/>
    <lineage>
        <taxon>Eukaryota</taxon>
        <taxon>Fungi</taxon>
        <taxon>Fungi incertae sedis</taxon>
        <taxon>Mucoromycota</taxon>
        <taxon>Mucoromycotina</taxon>
        <taxon>Mucoromycetes</taxon>
        <taxon>Mucorales</taxon>
        <taxon>Cunninghamellaceae</taxon>
        <taxon>Absidia</taxon>
    </lineage>
</organism>
<reference evidence="1 2" key="1">
    <citation type="submission" date="2016-07" db="EMBL/GenBank/DDBJ databases">
        <title>Pervasive Adenine N6-methylation of Active Genes in Fungi.</title>
        <authorList>
            <consortium name="DOE Joint Genome Institute"/>
            <person name="Mondo S.J."/>
            <person name="Dannebaum R.O."/>
            <person name="Kuo R.C."/>
            <person name="Labutti K."/>
            <person name="Haridas S."/>
            <person name="Kuo A."/>
            <person name="Salamov A."/>
            <person name="Ahrendt S.R."/>
            <person name="Lipzen A."/>
            <person name="Sullivan W."/>
            <person name="Andreopoulos W.B."/>
            <person name="Clum A."/>
            <person name="Lindquist E."/>
            <person name="Daum C."/>
            <person name="Ramamoorthy G.K."/>
            <person name="Gryganskyi A."/>
            <person name="Culley D."/>
            <person name="Magnuson J.K."/>
            <person name="James T.Y."/>
            <person name="O'Malley M.A."/>
            <person name="Stajich J.E."/>
            <person name="Spatafora J.W."/>
            <person name="Visel A."/>
            <person name="Grigoriev I.V."/>
        </authorList>
    </citation>
    <scope>NUCLEOTIDE SEQUENCE [LARGE SCALE GENOMIC DNA]</scope>
    <source>
        <strain evidence="1 2">NRRL 1336</strain>
    </source>
</reference>
<dbReference type="AlphaFoldDB" id="A0A1X2I8K7"/>